<reference evidence="4 5" key="1">
    <citation type="submission" date="2019-01" db="EMBL/GenBank/DDBJ databases">
        <title>Geovibrio thiophilus DSM 11263, complete genome.</title>
        <authorList>
            <person name="Spring S."/>
            <person name="Bunk B."/>
            <person name="Sproer C."/>
        </authorList>
    </citation>
    <scope>NUCLEOTIDE SEQUENCE [LARGE SCALE GENOMIC DNA]</scope>
    <source>
        <strain evidence="4 5">DSM 11263</strain>
    </source>
</reference>
<sequence>MKRMNIVITGHVDHGKSTLTGRLLADTGSLPEGKLEAVKAMCAGNSRPFEYAFLLDALADEQKQGITIDSARVFFKSLMREYIIIDAPGHIEFLKNMLSGASRASAAVLIIDAKEGIAENSKRHGLLLSLLGIRQVAVVVNKMDLVNYSRDVFEGICRDYGLFLAELGVQPQHFIPVAAREGVNLISNSVSTPWYTGKSVLEALDGFDDEQSLEDKPFSMSLQDVYKFTENNDERRIFAGTPSSGRISAGDRVDFLPSGKTSVISTVEGFNTEQRFSAGAGEAAGFTLETQVYVKPGEVMVKEGDESIKVSDRFRANIFWLGSRPFETGKEYKLKIGCAKVSGTIEKIEKLIDAQSLEKETDRKGIRRHEAATLLLKTSAPIAFDTFDANEPLGRFVIIDDYNIAGGGIILDALEKSSVKRIGVYSNQEIELNRFIRKHYPHWECRSIEE</sequence>
<evidence type="ECO:0000256" key="2">
    <source>
        <dbReference type="ARBA" id="ARBA00023134"/>
    </source>
</evidence>
<dbReference type="AlphaFoldDB" id="A0A410JXE5"/>
<dbReference type="Gene3D" id="3.40.50.300">
    <property type="entry name" value="P-loop containing nucleotide triphosphate hydrolases"/>
    <property type="match status" value="1"/>
</dbReference>
<organism evidence="4 5">
    <name type="scientific">Geovibrio thiophilus</name>
    <dbReference type="NCBI Taxonomy" id="139438"/>
    <lineage>
        <taxon>Bacteria</taxon>
        <taxon>Pseudomonadati</taxon>
        <taxon>Deferribacterota</taxon>
        <taxon>Deferribacteres</taxon>
        <taxon>Deferribacterales</taxon>
        <taxon>Geovibrionaceae</taxon>
        <taxon>Geovibrio</taxon>
    </lineage>
</organism>
<dbReference type="SUPFAM" id="SSF52540">
    <property type="entry name" value="P-loop containing nucleoside triphosphate hydrolases"/>
    <property type="match status" value="1"/>
</dbReference>
<dbReference type="InterPro" id="IPR031157">
    <property type="entry name" value="G_TR_CS"/>
</dbReference>
<dbReference type="InterPro" id="IPR000795">
    <property type="entry name" value="T_Tr_GTP-bd_dom"/>
</dbReference>
<dbReference type="GO" id="GO:0005525">
    <property type="term" value="F:GTP binding"/>
    <property type="evidence" value="ECO:0007669"/>
    <property type="project" value="UniProtKB-KW"/>
</dbReference>
<proteinExistence type="predicted"/>
<dbReference type="InterPro" id="IPR050100">
    <property type="entry name" value="TRAFAC_GTPase_members"/>
</dbReference>
<dbReference type="RefSeq" id="WP_128466109.1">
    <property type="nucleotide sequence ID" value="NZ_CP035108.1"/>
</dbReference>
<dbReference type="OrthoDB" id="9804504at2"/>
<name>A0A410JXE5_9BACT</name>
<evidence type="ECO:0000259" key="3">
    <source>
        <dbReference type="PROSITE" id="PS51722"/>
    </source>
</evidence>
<dbReference type="GO" id="GO:0003924">
    <property type="term" value="F:GTPase activity"/>
    <property type="evidence" value="ECO:0007669"/>
    <property type="project" value="InterPro"/>
</dbReference>
<dbReference type="Proteomes" id="UP000287502">
    <property type="component" value="Chromosome"/>
</dbReference>
<dbReference type="PANTHER" id="PTHR23115">
    <property type="entry name" value="TRANSLATION FACTOR"/>
    <property type="match status" value="1"/>
</dbReference>
<dbReference type="Pfam" id="PF00009">
    <property type="entry name" value="GTP_EFTU"/>
    <property type="match status" value="1"/>
</dbReference>
<keyword evidence="1" id="KW-0547">Nucleotide-binding</keyword>
<dbReference type="SUPFAM" id="SSF50447">
    <property type="entry name" value="Translation proteins"/>
    <property type="match status" value="1"/>
</dbReference>
<feature type="domain" description="Tr-type G" evidence="3">
    <location>
        <begin position="1"/>
        <end position="212"/>
    </location>
</feature>
<evidence type="ECO:0000313" key="5">
    <source>
        <dbReference type="Proteomes" id="UP000287502"/>
    </source>
</evidence>
<dbReference type="InterPro" id="IPR054696">
    <property type="entry name" value="GTP-eEF1A_C"/>
</dbReference>
<dbReference type="InterPro" id="IPR009000">
    <property type="entry name" value="Transl_B-barrel_sf"/>
</dbReference>
<evidence type="ECO:0000256" key="1">
    <source>
        <dbReference type="ARBA" id="ARBA00022741"/>
    </source>
</evidence>
<dbReference type="PROSITE" id="PS51722">
    <property type="entry name" value="G_TR_2"/>
    <property type="match status" value="1"/>
</dbReference>
<keyword evidence="2" id="KW-0342">GTP-binding</keyword>
<dbReference type="KEGG" id="gtl:EP073_05225"/>
<protein>
    <submittedName>
        <fullName evidence="4">GTPase</fullName>
    </submittedName>
</protein>
<accession>A0A410JXE5</accession>
<dbReference type="EMBL" id="CP035108">
    <property type="protein sequence ID" value="QAR32823.1"/>
    <property type="molecule type" value="Genomic_DNA"/>
</dbReference>
<dbReference type="PRINTS" id="PR00315">
    <property type="entry name" value="ELONGATNFCT"/>
</dbReference>
<dbReference type="InterPro" id="IPR009001">
    <property type="entry name" value="Transl_elong_EF1A/Init_IF2_C"/>
</dbReference>
<dbReference type="CDD" id="cd04095">
    <property type="entry name" value="CysN_NoDQ_III"/>
    <property type="match status" value="1"/>
</dbReference>
<gene>
    <name evidence="4" type="ORF">EP073_05225</name>
</gene>
<dbReference type="SUPFAM" id="SSF50465">
    <property type="entry name" value="EF-Tu/eEF-1alpha/eIF2-gamma C-terminal domain"/>
    <property type="match status" value="1"/>
</dbReference>
<dbReference type="PROSITE" id="PS00301">
    <property type="entry name" value="G_TR_1"/>
    <property type="match status" value="1"/>
</dbReference>
<dbReference type="Gene3D" id="2.40.30.10">
    <property type="entry name" value="Translation factors"/>
    <property type="match status" value="2"/>
</dbReference>
<dbReference type="Pfam" id="PF22594">
    <property type="entry name" value="GTP-eEF1A_C"/>
    <property type="match status" value="1"/>
</dbReference>
<dbReference type="InterPro" id="IPR044139">
    <property type="entry name" value="CysN_NoDQ_III"/>
</dbReference>
<dbReference type="InterPro" id="IPR027417">
    <property type="entry name" value="P-loop_NTPase"/>
</dbReference>
<evidence type="ECO:0000313" key="4">
    <source>
        <dbReference type="EMBL" id="QAR32823.1"/>
    </source>
</evidence>
<keyword evidence="5" id="KW-1185">Reference proteome</keyword>